<evidence type="ECO:0000259" key="2">
    <source>
        <dbReference type="Pfam" id="PF22725"/>
    </source>
</evidence>
<evidence type="ECO:0000313" key="3">
    <source>
        <dbReference type="EMBL" id="SFQ41517.1"/>
    </source>
</evidence>
<feature type="domain" description="Gfo/Idh/MocA-like oxidoreductase N-terminal" evidence="1">
    <location>
        <begin position="12"/>
        <end position="130"/>
    </location>
</feature>
<dbReference type="InterPro" id="IPR055170">
    <property type="entry name" value="GFO_IDH_MocA-like_dom"/>
</dbReference>
<dbReference type="InterPro" id="IPR051450">
    <property type="entry name" value="Gfo/Idh/MocA_Oxidoreductases"/>
</dbReference>
<dbReference type="Gene3D" id="3.30.360.10">
    <property type="entry name" value="Dihydrodipicolinate Reductase, domain 2"/>
    <property type="match status" value="1"/>
</dbReference>
<dbReference type="EMBL" id="FOXR01000041">
    <property type="protein sequence ID" value="SFQ41517.1"/>
    <property type="molecule type" value="Genomic_DNA"/>
</dbReference>
<dbReference type="Proteomes" id="UP000198577">
    <property type="component" value="Unassembled WGS sequence"/>
</dbReference>
<protein>
    <submittedName>
        <fullName evidence="3">Predicted dehydrogenase</fullName>
    </submittedName>
</protein>
<dbReference type="SUPFAM" id="SSF55347">
    <property type="entry name" value="Glyceraldehyde-3-phosphate dehydrogenase-like, C-terminal domain"/>
    <property type="match status" value="1"/>
</dbReference>
<feature type="domain" description="GFO/IDH/MocA-like oxidoreductase" evidence="2">
    <location>
        <begin position="141"/>
        <end position="260"/>
    </location>
</feature>
<dbReference type="PANTHER" id="PTHR43377">
    <property type="entry name" value="BILIVERDIN REDUCTASE A"/>
    <property type="match status" value="1"/>
</dbReference>
<dbReference type="SUPFAM" id="SSF51735">
    <property type="entry name" value="NAD(P)-binding Rossmann-fold domains"/>
    <property type="match status" value="1"/>
</dbReference>
<dbReference type="AlphaFoldDB" id="A0A1I5YC91"/>
<dbReference type="Gene3D" id="3.40.50.720">
    <property type="entry name" value="NAD(P)-binding Rossmann-like Domain"/>
    <property type="match status" value="1"/>
</dbReference>
<sequence>MDRGEGSEMKRFRIVVAGCGNMANTWIKYALERQDAEIVALVDINEENARAMARRHGLDCGIYQDIEKAIEDSSANLVFDVTVPEAHHRIVTTALKMGCDVLGEKPMASSMEEAREMVAVASESGRMYAVMQNRRYLKHIRAFRELVSSGVIGKPGFVCADFFLGPHFGGVREVMDSPLILDMAIHTFDQARFIIGADPVSVYCHEFNPPGSWYKGNAAAVCIFEFSDGSVFCYRGSWCAQGAPTSWESCWRITGSKGTAIWDGVNPPYCEVVVEGHTKQFIYETKRVEATYSWNGREGHVGCLDEMFNALLEGRKAETDCTDNIKSMAMVFGALESARKGKKIML</sequence>
<dbReference type="InterPro" id="IPR000683">
    <property type="entry name" value="Gfo/Idh/MocA-like_OxRdtase_N"/>
</dbReference>
<dbReference type="Pfam" id="PF22725">
    <property type="entry name" value="GFO_IDH_MocA_C3"/>
    <property type="match status" value="1"/>
</dbReference>
<name>A0A1I5YC91_9FIRM</name>
<organism evidence="3 4">
    <name type="scientific">Caldicoprobacter faecalis</name>
    <dbReference type="NCBI Taxonomy" id="937334"/>
    <lineage>
        <taxon>Bacteria</taxon>
        <taxon>Bacillati</taxon>
        <taxon>Bacillota</taxon>
        <taxon>Clostridia</taxon>
        <taxon>Caldicoprobacterales</taxon>
        <taxon>Caldicoprobacteraceae</taxon>
        <taxon>Caldicoprobacter</taxon>
    </lineage>
</organism>
<dbReference type="InterPro" id="IPR036291">
    <property type="entry name" value="NAD(P)-bd_dom_sf"/>
</dbReference>
<gene>
    <name evidence="3" type="ORF">SAMN05444406_1416</name>
</gene>
<dbReference type="PANTHER" id="PTHR43377:SF1">
    <property type="entry name" value="BILIVERDIN REDUCTASE A"/>
    <property type="match status" value="1"/>
</dbReference>
<reference evidence="3 4" key="1">
    <citation type="submission" date="2016-10" db="EMBL/GenBank/DDBJ databases">
        <authorList>
            <person name="de Groot N.N."/>
        </authorList>
    </citation>
    <scope>NUCLEOTIDE SEQUENCE [LARGE SCALE GENOMIC DNA]</scope>
    <source>
        <strain evidence="3 4">DSM 20678</strain>
    </source>
</reference>
<evidence type="ECO:0000259" key="1">
    <source>
        <dbReference type="Pfam" id="PF01408"/>
    </source>
</evidence>
<accession>A0A1I5YC91</accession>
<dbReference type="GO" id="GO:0000166">
    <property type="term" value="F:nucleotide binding"/>
    <property type="evidence" value="ECO:0007669"/>
    <property type="project" value="InterPro"/>
</dbReference>
<proteinExistence type="predicted"/>
<evidence type="ECO:0000313" key="4">
    <source>
        <dbReference type="Proteomes" id="UP000198577"/>
    </source>
</evidence>
<dbReference type="STRING" id="937334.SAMN05444406_1416"/>
<keyword evidence="4" id="KW-1185">Reference proteome</keyword>
<dbReference type="Pfam" id="PF01408">
    <property type="entry name" value="GFO_IDH_MocA"/>
    <property type="match status" value="1"/>
</dbReference>